<dbReference type="PROSITE" id="PS51257">
    <property type="entry name" value="PROKAR_LIPOPROTEIN"/>
    <property type="match status" value="1"/>
</dbReference>
<reference evidence="2" key="1">
    <citation type="submission" date="2020-02" db="EMBL/GenBank/DDBJ databases">
        <authorList>
            <person name="Meier V. D."/>
        </authorList>
    </citation>
    <scope>NUCLEOTIDE SEQUENCE</scope>
    <source>
        <strain evidence="2">AVDCRST_MAG40</strain>
    </source>
</reference>
<protein>
    <submittedName>
        <fullName evidence="2">Uncharacterized protein</fullName>
    </submittedName>
</protein>
<gene>
    <name evidence="2" type="ORF">AVDCRST_MAG40-2832</name>
</gene>
<feature type="signal peptide" evidence="1">
    <location>
        <begin position="1"/>
        <end position="23"/>
    </location>
</feature>
<name>A0A6J4M482_9BACT</name>
<proteinExistence type="predicted"/>
<keyword evidence="1" id="KW-0732">Signal</keyword>
<sequence length="198" mass="21075">MRKAAAFAATLAAIAATQGCAPAASRPQSARAIAAPAPSRVPAHRTTEASRPAAPLAAKGYQFAEVPFGISAARVTAMLEKRGYTSKGVDQDGDHMFLGSMMGAETMVYAMMSEGRLARVLVIVGTDDADARPTYAKMRETLLGKYGRPDLSIEEYDRPFRAGDGREDEAVKKGKARITTVWRPTANSSPSLGIRVTK</sequence>
<feature type="non-terminal residue" evidence="2">
    <location>
        <position position="198"/>
    </location>
</feature>
<evidence type="ECO:0000313" key="2">
    <source>
        <dbReference type="EMBL" id="CAA9349699.1"/>
    </source>
</evidence>
<accession>A0A6J4M482</accession>
<feature type="chain" id="PRO_5027106532" evidence="1">
    <location>
        <begin position="24"/>
        <end position="198"/>
    </location>
</feature>
<evidence type="ECO:0000256" key="1">
    <source>
        <dbReference type="SAM" id="SignalP"/>
    </source>
</evidence>
<dbReference type="EMBL" id="CADCTX010000784">
    <property type="protein sequence ID" value="CAA9349699.1"/>
    <property type="molecule type" value="Genomic_DNA"/>
</dbReference>
<dbReference type="AlphaFoldDB" id="A0A6J4M482"/>
<organism evidence="2">
    <name type="scientific">uncultured Gemmatimonadaceae bacterium</name>
    <dbReference type="NCBI Taxonomy" id="246130"/>
    <lineage>
        <taxon>Bacteria</taxon>
        <taxon>Pseudomonadati</taxon>
        <taxon>Gemmatimonadota</taxon>
        <taxon>Gemmatimonadia</taxon>
        <taxon>Gemmatimonadales</taxon>
        <taxon>Gemmatimonadaceae</taxon>
        <taxon>environmental samples</taxon>
    </lineage>
</organism>